<evidence type="ECO:0000256" key="1">
    <source>
        <dbReference type="ARBA" id="ARBA00022614"/>
    </source>
</evidence>
<dbReference type="SUPFAM" id="SSF52047">
    <property type="entry name" value="RNI-like"/>
    <property type="match status" value="1"/>
</dbReference>
<dbReference type="PANTHER" id="PTHR24106">
    <property type="entry name" value="NACHT, LRR AND CARD DOMAINS-CONTAINING"/>
    <property type="match status" value="1"/>
</dbReference>
<dbReference type="SMART" id="SM00368">
    <property type="entry name" value="LRR_RI"/>
    <property type="match status" value="6"/>
</dbReference>
<keyword evidence="4" id="KW-1185">Reference proteome</keyword>
<dbReference type="InterPro" id="IPR051261">
    <property type="entry name" value="NLR"/>
</dbReference>
<sequence>MCSSEAAASGQSLQQSSVSGIYSSINTLISLNRRKTSISFYFFPYCCLSRLSVCNLSERSCEALSSVLSSQSSSLRELDLSNNNLQDSGLKLLSAGLKSPHCELKTLRLSGCLITEEGCASLVSALSSNPSHLRELDLSNNNLQDSGLKLLAVGLKSPHCELDTLSTLRRSAMCVVLCVCRLSGCLITEEGCASLALALSSNPSHLRELDLSNNNLQDSGLKLLAVGLESPLCTLETLRSDRVIFYDLKYFPKILSLGGFNVRIHSTFR</sequence>
<proteinExistence type="predicted"/>
<accession>A0A8C4DSK5</accession>
<dbReference type="InterPro" id="IPR001611">
    <property type="entry name" value="Leu-rich_rpt"/>
</dbReference>
<dbReference type="Gene3D" id="3.80.10.10">
    <property type="entry name" value="Ribonuclease Inhibitor"/>
    <property type="match status" value="2"/>
</dbReference>
<dbReference type="AlphaFoldDB" id="A0A8C4DSK5"/>
<name>A0A8C4DSK5_DICLA</name>
<dbReference type="InterPro" id="IPR032675">
    <property type="entry name" value="LRR_dom_sf"/>
</dbReference>
<dbReference type="GeneTree" id="ENSGT01150000286904"/>
<evidence type="ECO:0000313" key="4">
    <source>
        <dbReference type="Proteomes" id="UP000694389"/>
    </source>
</evidence>
<evidence type="ECO:0000256" key="2">
    <source>
        <dbReference type="ARBA" id="ARBA00022737"/>
    </source>
</evidence>
<organism evidence="3 4">
    <name type="scientific">Dicentrarchus labrax</name>
    <name type="common">European seabass</name>
    <name type="synonym">Morone labrax</name>
    <dbReference type="NCBI Taxonomy" id="13489"/>
    <lineage>
        <taxon>Eukaryota</taxon>
        <taxon>Metazoa</taxon>
        <taxon>Chordata</taxon>
        <taxon>Craniata</taxon>
        <taxon>Vertebrata</taxon>
        <taxon>Euteleostomi</taxon>
        <taxon>Actinopterygii</taxon>
        <taxon>Neopterygii</taxon>
        <taxon>Teleostei</taxon>
        <taxon>Neoteleostei</taxon>
        <taxon>Acanthomorphata</taxon>
        <taxon>Eupercaria</taxon>
        <taxon>Moronidae</taxon>
        <taxon>Dicentrarchus</taxon>
    </lineage>
</organism>
<evidence type="ECO:0000313" key="3">
    <source>
        <dbReference type="Ensembl" id="ENSDLAP00005006188.2"/>
    </source>
</evidence>
<protein>
    <submittedName>
        <fullName evidence="3">Uncharacterized protein</fullName>
    </submittedName>
</protein>
<reference evidence="3" key="1">
    <citation type="submission" date="2025-08" db="UniProtKB">
        <authorList>
            <consortium name="Ensembl"/>
        </authorList>
    </citation>
    <scope>IDENTIFICATION</scope>
</reference>
<dbReference type="Ensembl" id="ENSDLAT00005006643.2">
    <property type="protein sequence ID" value="ENSDLAP00005006188.2"/>
    <property type="gene ID" value="ENSDLAG00005003137.2"/>
</dbReference>
<keyword evidence="2" id="KW-0677">Repeat</keyword>
<reference evidence="3" key="2">
    <citation type="submission" date="2025-09" db="UniProtKB">
        <authorList>
            <consortium name="Ensembl"/>
        </authorList>
    </citation>
    <scope>IDENTIFICATION</scope>
</reference>
<dbReference type="Pfam" id="PF13516">
    <property type="entry name" value="LRR_6"/>
    <property type="match status" value="3"/>
</dbReference>
<dbReference type="Proteomes" id="UP000694389">
    <property type="component" value="Unassembled WGS sequence"/>
</dbReference>
<keyword evidence="1" id="KW-0433">Leucine-rich repeat</keyword>
<dbReference type="PROSITE" id="PS51450">
    <property type="entry name" value="LRR"/>
    <property type="match status" value="3"/>
</dbReference>
<dbReference type="PRINTS" id="PR00019">
    <property type="entry name" value="LEURICHRPT"/>
</dbReference>